<evidence type="ECO:0000313" key="13">
    <source>
        <dbReference type="Proteomes" id="UP000194946"/>
    </source>
</evidence>
<evidence type="ECO:0000256" key="3">
    <source>
        <dbReference type="ARBA" id="ARBA00022573"/>
    </source>
</evidence>
<keyword evidence="13" id="KW-1185">Reference proteome</keyword>
<keyword evidence="7 9" id="KW-0460">Magnesium</keyword>
<evidence type="ECO:0000259" key="10">
    <source>
        <dbReference type="Pfam" id="PF01656"/>
    </source>
</evidence>
<dbReference type="GO" id="GO:0009236">
    <property type="term" value="P:cobalamin biosynthetic process"/>
    <property type="evidence" value="ECO:0007669"/>
    <property type="project" value="UniProtKB-UniRule"/>
</dbReference>
<evidence type="ECO:0000313" key="12">
    <source>
        <dbReference type="EMBL" id="OUI77988.1"/>
    </source>
</evidence>
<evidence type="ECO:0000256" key="2">
    <source>
        <dbReference type="ARBA" id="ARBA00006205"/>
    </source>
</evidence>
<dbReference type="HAMAP" id="MF_00027">
    <property type="entry name" value="CobB_CbiA"/>
    <property type="match status" value="1"/>
</dbReference>
<dbReference type="NCBIfam" id="TIGR00379">
    <property type="entry name" value="cobB"/>
    <property type="match status" value="1"/>
</dbReference>
<dbReference type="RefSeq" id="WP_008853048.1">
    <property type="nucleotide sequence ID" value="NZ_JOPB01000010.1"/>
</dbReference>
<dbReference type="InterPro" id="IPR002586">
    <property type="entry name" value="CobQ/CobB/MinD/ParA_Nub-bd_dom"/>
</dbReference>
<organism evidence="12 13">
    <name type="scientific">Commensalibacter intestini</name>
    <dbReference type="NCBI Taxonomy" id="479936"/>
    <lineage>
        <taxon>Bacteria</taxon>
        <taxon>Pseudomonadati</taxon>
        <taxon>Pseudomonadota</taxon>
        <taxon>Alphaproteobacteria</taxon>
        <taxon>Acetobacterales</taxon>
        <taxon>Acetobacteraceae</taxon>
    </lineage>
</organism>
<comment type="caution">
    <text evidence="12">The sequence shown here is derived from an EMBL/GenBank/DDBJ whole genome shotgun (WGS) entry which is preliminary data.</text>
</comment>
<comment type="miscellaneous">
    <text evidence="9">The a and c carboxylates of cobyrinate are activated for nucleophilic attack via formation of a phosphorylated intermediate by ATP. CbiA catalyzes first the amidation of the c-carboxylate, and then that of the a-carboxylate.</text>
</comment>
<dbReference type="PANTHER" id="PTHR43873">
    <property type="entry name" value="COBYRINATE A,C-DIAMIDE SYNTHASE"/>
    <property type="match status" value="1"/>
</dbReference>
<comment type="similarity">
    <text evidence="9">Belongs to the CobB/CbiA family.</text>
</comment>
<dbReference type="SUPFAM" id="SSF52540">
    <property type="entry name" value="P-loop containing nucleoside triphosphate hydrolases"/>
    <property type="match status" value="1"/>
</dbReference>
<dbReference type="InterPro" id="IPR027417">
    <property type="entry name" value="P-loop_NTPase"/>
</dbReference>
<keyword evidence="5 9" id="KW-0547">Nucleotide-binding</keyword>
<feature type="domain" description="CobB/CobQ-like glutamine amidotransferase" evidence="11">
    <location>
        <begin position="252"/>
        <end position="435"/>
    </location>
</feature>
<keyword evidence="4 9" id="KW-0436">Ligase</keyword>
<feature type="active site" description="Nucleophile" evidence="9">
    <location>
        <position position="334"/>
    </location>
</feature>
<dbReference type="PANTHER" id="PTHR43873:SF1">
    <property type="entry name" value="COBYRINATE A,C-DIAMIDE SYNTHASE"/>
    <property type="match status" value="1"/>
</dbReference>
<dbReference type="Gene3D" id="3.40.50.300">
    <property type="entry name" value="P-loop containing nucleotide triphosphate hydrolases"/>
    <property type="match status" value="1"/>
</dbReference>
<evidence type="ECO:0000256" key="4">
    <source>
        <dbReference type="ARBA" id="ARBA00022598"/>
    </source>
</evidence>
<feature type="domain" description="CobQ/CobB/MinD/ParA nucleotide binding" evidence="10">
    <location>
        <begin position="12"/>
        <end position="197"/>
    </location>
</feature>
<comment type="domain">
    <text evidence="9">Comprises of two domains. The C-terminal domain contains the binding site for glutamine and catalyzes the hydrolysis of this substrate to glutamate and ammonia. The N-terminal domain is anticipated to bind ATP and cobyrinate and catalyzes the ultimate synthesis of the diamide product. The ammonia produced via the glutaminase domain is probably translocated to the adjacent domain via a molecular tunnel, where it reacts with an activated intermediate.</text>
</comment>
<dbReference type="UniPathway" id="UPA00148">
    <property type="reaction ID" value="UER00231"/>
</dbReference>
<keyword evidence="6 9" id="KW-0067">ATP-binding</keyword>
<evidence type="ECO:0000256" key="5">
    <source>
        <dbReference type="ARBA" id="ARBA00022741"/>
    </source>
</evidence>
<dbReference type="GO" id="GO:0005524">
    <property type="term" value="F:ATP binding"/>
    <property type="evidence" value="ECO:0007669"/>
    <property type="project" value="UniProtKB-UniRule"/>
</dbReference>
<evidence type="ECO:0000259" key="11">
    <source>
        <dbReference type="Pfam" id="PF07685"/>
    </source>
</evidence>
<evidence type="ECO:0000256" key="8">
    <source>
        <dbReference type="ARBA" id="ARBA00022962"/>
    </source>
</evidence>
<protein>
    <recommendedName>
        <fullName evidence="9">Cobyrinate a,c-diamide synthase</fullName>
        <ecNumber evidence="9">6.3.5.11</ecNumber>
    </recommendedName>
    <alternativeName>
        <fullName evidence="9">Cobyrinic acid a,c-diamide synthetase</fullName>
    </alternativeName>
</protein>
<comment type="pathway">
    <text evidence="9">Cofactor biosynthesis; adenosylcobalamin biosynthesis; cob(II)yrinate a,c-diamide from sirohydrochlorin (anaerobic route): step 10/10.</text>
</comment>
<accession>A0A251ZTI8</accession>
<dbReference type="EMBL" id="JOPB01000010">
    <property type="protein sequence ID" value="OUI77988.1"/>
    <property type="molecule type" value="Genomic_DNA"/>
</dbReference>
<dbReference type="Proteomes" id="UP000194946">
    <property type="component" value="Unassembled WGS sequence"/>
</dbReference>
<dbReference type="InterPro" id="IPR011698">
    <property type="entry name" value="GATase_3"/>
</dbReference>
<keyword evidence="3 9" id="KW-0169">Cobalamin biosynthesis</keyword>
<dbReference type="EC" id="6.3.5.11" evidence="9"/>
<dbReference type="Pfam" id="PF07685">
    <property type="entry name" value="GATase_3"/>
    <property type="match status" value="1"/>
</dbReference>
<dbReference type="AlphaFoldDB" id="A0A251ZTI8"/>
<gene>
    <name evidence="9" type="primary">cbiA</name>
    <name evidence="12" type="ORF">HK18_00315</name>
</gene>
<dbReference type="NCBIfam" id="NF002204">
    <property type="entry name" value="PRK01077.1"/>
    <property type="match status" value="1"/>
</dbReference>
<dbReference type="InterPro" id="IPR004484">
    <property type="entry name" value="CbiA/CobB_synth"/>
</dbReference>
<comment type="cofactor">
    <cofactor evidence="1 9">
        <name>Mg(2+)</name>
        <dbReference type="ChEBI" id="CHEBI:18420"/>
    </cofactor>
</comment>
<reference evidence="13" key="1">
    <citation type="submission" date="2014-06" db="EMBL/GenBank/DDBJ databases">
        <authorList>
            <person name="Winans N.J."/>
            <person name="Newell P.D."/>
            <person name="Douglas A.E."/>
        </authorList>
    </citation>
    <scope>NUCLEOTIDE SEQUENCE [LARGE SCALE GENOMIC DNA]</scope>
    <source>
        <strain evidence="13">DmL_052</strain>
    </source>
</reference>
<dbReference type="Pfam" id="PF01656">
    <property type="entry name" value="CbiA"/>
    <property type="match status" value="1"/>
</dbReference>
<evidence type="ECO:0000256" key="6">
    <source>
        <dbReference type="ARBA" id="ARBA00022840"/>
    </source>
</evidence>
<dbReference type="SUPFAM" id="SSF52317">
    <property type="entry name" value="Class I glutamine amidotransferase-like"/>
    <property type="match status" value="1"/>
</dbReference>
<evidence type="ECO:0000256" key="9">
    <source>
        <dbReference type="HAMAP-Rule" id="MF_00027"/>
    </source>
</evidence>
<name>A0A251ZTI8_9PROT</name>
<comment type="similarity">
    <text evidence="2">Belongs to the CobB/CobQ family. CobQ subfamily.</text>
</comment>
<evidence type="ECO:0000256" key="7">
    <source>
        <dbReference type="ARBA" id="ARBA00022842"/>
    </source>
</evidence>
<keyword evidence="8 9" id="KW-0315">Glutamine amidotransferase</keyword>
<sequence length="438" mass="47695">MTHSEQNAKGFIIAAPKSASGKTTITLGLLTALKRRNIKVRAAKSGPDYIDPAFHGVATNATSFNLDSWAMPAPLLDNLLATTLQESELTIIESSMGFFDGIETKNGHRGCGADLAERYQLPVILVMDVTGQAQSAAAIAYGFANINPNIQVKGVILNNVASPRHHASTEAALKRIHIPVLGSIPRDPTLHLPARHLGLIQAEEHQDLDLHLNHLADIAEKHINIDAILSLDTTVDLPKPSHYIALPPPGQRIAIAKDIAFSFIYPHILKGWKDQGASIHFFSPMNNEAPPDHCDSCWLPGGYPELYAGQLSNADQFIKGLQSFAQTRPVHGECGGYMVMGKTLIDKEGVVHQMTGLLSHSCSYEKRKIHLGYRRAFLNTPKQELIHGHEFHYATVIDPGHDLPYATLTDGTGNPLGTEGGRRNLITGCFFHSIAIQP</sequence>
<dbReference type="PROSITE" id="PS51274">
    <property type="entry name" value="GATASE_COBBQ"/>
    <property type="match status" value="1"/>
</dbReference>
<evidence type="ECO:0000256" key="1">
    <source>
        <dbReference type="ARBA" id="ARBA00001946"/>
    </source>
</evidence>
<comment type="function">
    <text evidence="9">Catalyzes the ATP-dependent amidation of the two carboxylate groups at positions a and c of cobyrinate, using either L-glutamine or ammonia as the nitrogen source.</text>
</comment>
<dbReference type="InterPro" id="IPR029062">
    <property type="entry name" value="Class_I_gatase-like"/>
</dbReference>
<feature type="site" description="Increases nucleophilicity of active site Cys" evidence="9">
    <location>
        <position position="432"/>
    </location>
</feature>
<comment type="catalytic activity">
    <reaction evidence="9">
        <text>cob(II)yrinate + 2 L-glutamine + 2 ATP + 2 H2O = cob(II)yrinate a,c diamide + 2 L-glutamate + 2 ADP + 2 phosphate + 2 H(+)</text>
        <dbReference type="Rhea" id="RHEA:26289"/>
        <dbReference type="ChEBI" id="CHEBI:15377"/>
        <dbReference type="ChEBI" id="CHEBI:15378"/>
        <dbReference type="ChEBI" id="CHEBI:29985"/>
        <dbReference type="ChEBI" id="CHEBI:30616"/>
        <dbReference type="ChEBI" id="CHEBI:43474"/>
        <dbReference type="ChEBI" id="CHEBI:58359"/>
        <dbReference type="ChEBI" id="CHEBI:58537"/>
        <dbReference type="ChEBI" id="CHEBI:58894"/>
        <dbReference type="ChEBI" id="CHEBI:456216"/>
        <dbReference type="EC" id="6.3.5.11"/>
    </reaction>
</comment>
<dbReference type="GO" id="GO:0042242">
    <property type="term" value="F:cobyrinic acid a,c-diamide synthase activity"/>
    <property type="evidence" value="ECO:0007669"/>
    <property type="project" value="UniProtKB-UniRule"/>
</dbReference>
<proteinExistence type="inferred from homology"/>